<sequence>MEQHPQEAEPVSARRSTHPSWYLVAGVVSLGVWMVWSDSDTRSWPADAQALPNPAEQRLELIREVRALREAVERIERDLGGSEKTDRSEGEHARLR</sequence>
<keyword evidence="2" id="KW-0812">Transmembrane</keyword>
<name>A0A518BTA2_9BACT</name>
<dbReference type="Proteomes" id="UP000320386">
    <property type="component" value="Chromosome"/>
</dbReference>
<organism evidence="3 4">
    <name type="scientific">Mucisphaera calidilacus</name>
    <dbReference type="NCBI Taxonomy" id="2527982"/>
    <lineage>
        <taxon>Bacteria</taxon>
        <taxon>Pseudomonadati</taxon>
        <taxon>Planctomycetota</taxon>
        <taxon>Phycisphaerae</taxon>
        <taxon>Phycisphaerales</taxon>
        <taxon>Phycisphaeraceae</taxon>
        <taxon>Mucisphaera</taxon>
    </lineage>
</organism>
<evidence type="ECO:0000256" key="1">
    <source>
        <dbReference type="SAM" id="MobiDB-lite"/>
    </source>
</evidence>
<gene>
    <name evidence="3" type="ORF">Pan265_00190</name>
</gene>
<keyword evidence="4" id="KW-1185">Reference proteome</keyword>
<evidence type="ECO:0000256" key="2">
    <source>
        <dbReference type="SAM" id="Phobius"/>
    </source>
</evidence>
<feature type="region of interest" description="Disordered" evidence="1">
    <location>
        <begin position="74"/>
        <end position="96"/>
    </location>
</feature>
<evidence type="ECO:0000313" key="3">
    <source>
        <dbReference type="EMBL" id="QDU70197.1"/>
    </source>
</evidence>
<dbReference type="AlphaFoldDB" id="A0A518BTA2"/>
<dbReference type="KEGG" id="mcad:Pan265_00190"/>
<keyword evidence="2" id="KW-0472">Membrane</keyword>
<dbReference type="EMBL" id="CP036280">
    <property type="protein sequence ID" value="QDU70197.1"/>
    <property type="molecule type" value="Genomic_DNA"/>
</dbReference>
<feature type="transmembrane region" description="Helical" evidence="2">
    <location>
        <begin position="20"/>
        <end position="36"/>
    </location>
</feature>
<reference evidence="3 4" key="1">
    <citation type="submission" date="2019-02" db="EMBL/GenBank/DDBJ databases">
        <title>Deep-cultivation of Planctomycetes and their phenomic and genomic characterization uncovers novel biology.</title>
        <authorList>
            <person name="Wiegand S."/>
            <person name="Jogler M."/>
            <person name="Boedeker C."/>
            <person name="Pinto D."/>
            <person name="Vollmers J."/>
            <person name="Rivas-Marin E."/>
            <person name="Kohn T."/>
            <person name="Peeters S.H."/>
            <person name="Heuer A."/>
            <person name="Rast P."/>
            <person name="Oberbeckmann S."/>
            <person name="Bunk B."/>
            <person name="Jeske O."/>
            <person name="Meyerdierks A."/>
            <person name="Storesund J.E."/>
            <person name="Kallscheuer N."/>
            <person name="Luecker S."/>
            <person name="Lage O.M."/>
            <person name="Pohl T."/>
            <person name="Merkel B.J."/>
            <person name="Hornburger P."/>
            <person name="Mueller R.-W."/>
            <person name="Bruemmer F."/>
            <person name="Labrenz M."/>
            <person name="Spormann A.M."/>
            <person name="Op den Camp H."/>
            <person name="Overmann J."/>
            <person name="Amann R."/>
            <person name="Jetten M.S.M."/>
            <person name="Mascher T."/>
            <person name="Medema M.H."/>
            <person name="Devos D.P."/>
            <person name="Kaster A.-K."/>
            <person name="Ovreas L."/>
            <person name="Rohde M."/>
            <person name="Galperin M.Y."/>
            <person name="Jogler C."/>
        </authorList>
    </citation>
    <scope>NUCLEOTIDE SEQUENCE [LARGE SCALE GENOMIC DNA]</scope>
    <source>
        <strain evidence="3 4">Pan265</strain>
    </source>
</reference>
<evidence type="ECO:0000313" key="4">
    <source>
        <dbReference type="Proteomes" id="UP000320386"/>
    </source>
</evidence>
<proteinExistence type="predicted"/>
<keyword evidence="2" id="KW-1133">Transmembrane helix</keyword>
<accession>A0A518BTA2</accession>
<protein>
    <submittedName>
        <fullName evidence="3">Uncharacterized protein</fullName>
    </submittedName>
</protein>